<dbReference type="STRING" id="52689.AKG39_09335"/>
<dbReference type="InterPro" id="IPR052163">
    <property type="entry name" value="DGC-Regulatory_Protein"/>
</dbReference>
<dbReference type="InterPro" id="IPR000014">
    <property type="entry name" value="PAS"/>
</dbReference>
<protein>
    <recommendedName>
        <fullName evidence="5">GGDEF domain-containing protein</fullName>
    </recommendedName>
</protein>
<dbReference type="SUPFAM" id="SSF55073">
    <property type="entry name" value="Nucleotide cyclase"/>
    <property type="match status" value="1"/>
</dbReference>
<dbReference type="InterPro" id="IPR035965">
    <property type="entry name" value="PAS-like_dom_sf"/>
</dbReference>
<organism evidence="3 4">
    <name type="scientific">Acetobacterium bakii</name>
    <dbReference type="NCBI Taxonomy" id="52689"/>
    <lineage>
        <taxon>Bacteria</taxon>
        <taxon>Bacillati</taxon>
        <taxon>Bacillota</taxon>
        <taxon>Clostridia</taxon>
        <taxon>Eubacteriales</taxon>
        <taxon>Eubacteriaceae</taxon>
        <taxon>Acetobacterium</taxon>
    </lineage>
</organism>
<dbReference type="NCBIfam" id="TIGR00229">
    <property type="entry name" value="sensory_box"/>
    <property type="match status" value="1"/>
</dbReference>
<dbReference type="Pfam" id="PF13474">
    <property type="entry name" value="SnoaL_3"/>
    <property type="match status" value="1"/>
</dbReference>
<dbReference type="RefSeq" id="WP_050740123.1">
    <property type="nucleotide sequence ID" value="NZ_LGYO01000022.1"/>
</dbReference>
<dbReference type="PROSITE" id="PS50113">
    <property type="entry name" value="PAC"/>
    <property type="match status" value="1"/>
</dbReference>
<dbReference type="SMART" id="SM00086">
    <property type="entry name" value="PAC"/>
    <property type="match status" value="1"/>
</dbReference>
<sequence>MKIDEQAIKFIKNLIQLYFSSCDFNEITKKINNGKISLVGTGSDEISMNFNEFKQFVENDRKSWVESSKIIEQWYKAVPVGATGWIVYGELTFKESGFKTPPKEIIFRFSTVCEKTKDGMKLVHAHFSVPNSGDAEHENMHKKLSKDYDLKLEAALKERTELLNQNIEKLRISQLRYEIAMENTDVIIFDYIIATKQSIYPESIGEKYGIHHIVEDTVELVIEKGLVHPKSSAAFREIYKKIDIGEPFAEGVFVFLDKSGNERINEIFFTNIYDKSQKPIRAIGVLRDITEQRKLEAEKEYRKSMTQDKKFAYEANISKDRLTALDLDCSEMAGLPQFYIFSDMIDYMAGMTVHPEYAQLYKNFNSKESIDHLLDSGETKVVIQYPRKDLNADYSWVQNTMCMIQDQLTGDTKIRCYLKNIHEKKQKEKALIYKAEHDSLTGLYNKGTTEMLINQYLTSKEGNSCRHGLFIIDIDYFKAINDCFGHVFGDLVLSEVARKIKEIFRENDIIGRIGGDEFFVLMKNISCREVLIMKGKQLCRELNAMYNKYGTTQNLSVSLGIGLYPDHGMTYEALYHKSDIALYKAKENGRNQFSMCI</sequence>
<comment type="caution">
    <text evidence="3">The sequence shown here is derived from an EMBL/GenBank/DDBJ whole genome shotgun (WGS) entry which is preliminary data.</text>
</comment>
<dbReference type="Pfam" id="PF00990">
    <property type="entry name" value="GGDEF"/>
    <property type="match status" value="1"/>
</dbReference>
<dbReference type="InterPro" id="IPR001610">
    <property type="entry name" value="PAC"/>
</dbReference>
<feature type="domain" description="GGDEF" evidence="2">
    <location>
        <begin position="465"/>
        <end position="597"/>
    </location>
</feature>
<dbReference type="PANTHER" id="PTHR46663:SF4">
    <property type="entry name" value="DIGUANYLATE CYCLASE DGCT-RELATED"/>
    <property type="match status" value="1"/>
</dbReference>
<dbReference type="Gene3D" id="3.30.450.20">
    <property type="entry name" value="PAS domain"/>
    <property type="match status" value="1"/>
</dbReference>
<evidence type="ECO:0000259" key="2">
    <source>
        <dbReference type="PROSITE" id="PS50887"/>
    </source>
</evidence>
<dbReference type="NCBIfam" id="TIGR00254">
    <property type="entry name" value="GGDEF"/>
    <property type="match status" value="1"/>
</dbReference>
<evidence type="ECO:0008006" key="5">
    <source>
        <dbReference type="Google" id="ProtNLM"/>
    </source>
</evidence>
<accession>A0A0L6TZY7</accession>
<gene>
    <name evidence="3" type="ORF">AKG39_09335</name>
</gene>
<dbReference type="PROSITE" id="PS50887">
    <property type="entry name" value="GGDEF"/>
    <property type="match status" value="1"/>
</dbReference>
<dbReference type="Gene3D" id="3.30.70.270">
    <property type="match status" value="1"/>
</dbReference>
<proteinExistence type="predicted"/>
<dbReference type="InterPro" id="IPR000700">
    <property type="entry name" value="PAS-assoc_C"/>
</dbReference>
<dbReference type="CDD" id="cd01949">
    <property type="entry name" value="GGDEF"/>
    <property type="match status" value="1"/>
</dbReference>
<feature type="domain" description="PAC" evidence="1">
    <location>
        <begin position="249"/>
        <end position="301"/>
    </location>
</feature>
<dbReference type="OrthoDB" id="1771403at2"/>
<dbReference type="SUPFAM" id="SSF55785">
    <property type="entry name" value="PYP-like sensor domain (PAS domain)"/>
    <property type="match status" value="1"/>
</dbReference>
<dbReference type="EMBL" id="LGYO01000022">
    <property type="protein sequence ID" value="KNZ41821.1"/>
    <property type="molecule type" value="Genomic_DNA"/>
</dbReference>
<dbReference type="InterPro" id="IPR043128">
    <property type="entry name" value="Rev_trsase/Diguanyl_cyclase"/>
</dbReference>
<evidence type="ECO:0000259" key="1">
    <source>
        <dbReference type="PROSITE" id="PS50113"/>
    </source>
</evidence>
<dbReference type="PATRIC" id="fig|52689.4.peg.1074"/>
<dbReference type="PANTHER" id="PTHR46663">
    <property type="entry name" value="DIGUANYLATE CYCLASE DGCT-RELATED"/>
    <property type="match status" value="1"/>
</dbReference>
<dbReference type="AlphaFoldDB" id="A0A0L6TZY7"/>
<dbReference type="InterPro" id="IPR000160">
    <property type="entry name" value="GGDEF_dom"/>
</dbReference>
<evidence type="ECO:0000313" key="3">
    <source>
        <dbReference type="EMBL" id="KNZ41821.1"/>
    </source>
</evidence>
<keyword evidence="4" id="KW-1185">Reference proteome</keyword>
<reference evidence="4" key="1">
    <citation type="submission" date="2015-07" db="EMBL/GenBank/DDBJ databases">
        <title>Draft genome sequence of Acetobacterium bakii DSM 8293, a potential psychrophilic chemical producer through syngas fermentation.</title>
        <authorList>
            <person name="Song Y."/>
            <person name="Hwang S."/>
            <person name="Cho B.-K."/>
        </authorList>
    </citation>
    <scope>NUCLEOTIDE SEQUENCE [LARGE SCALE GENOMIC DNA]</scope>
    <source>
        <strain evidence="4">DSM 8239</strain>
    </source>
</reference>
<dbReference type="Proteomes" id="UP000036873">
    <property type="component" value="Unassembled WGS sequence"/>
</dbReference>
<dbReference type="SMART" id="SM00267">
    <property type="entry name" value="GGDEF"/>
    <property type="match status" value="1"/>
</dbReference>
<evidence type="ECO:0000313" key="4">
    <source>
        <dbReference type="Proteomes" id="UP000036873"/>
    </source>
</evidence>
<dbReference type="InterPro" id="IPR037401">
    <property type="entry name" value="SnoaL-like"/>
</dbReference>
<dbReference type="InterPro" id="IPR029787">
    <property type="entry name" value="Nucleotide_cyclase"/>
</dbReference>
<name>A0A0L6TZY7_9FIRM</name>